<dbReference type="AlphaFoldDB" id="A0AAV9AHJ5"/>
<evidence type="ECO:0000313" key="2">
    <source>
        <dbReference type="Proteomes" id="UP001179952"/>
    </source>
</evidence>
<gene>
    <name evidence="1" type="ORF">QJS04_geneDACA009557</name>
</gene>
<keyword evidence="2" id="KW-1185">Reference proteome</keyword>
<protein>
    <submittedName>
        <fullName evidence="1">Ent-kaurenoic acid oxidase 1</fullName>
    </submittedName>
</protein>
<evidence type="ECO:0000313" key="1">
    <source>
        <dbReference type="EMBL" id="KAK1263598.1"/>
    </source>
</evidence>
<organism evidence="1 2">
    <name type="scientific">Acorus gramineus</name>
    <name type="common">Dwarf sweet flag</name>
    <dbReference type="NCBI Taxonomy" id="55184"/>
    <lineage>
        <taxon>Eukaryota</taxon>
        <taxon>Viridiplantae</taxon>
        <taxon>Streptophyta</taxon>
        <taxon>Embryophyta</taxon>
        <taxon>Tracheophyta</taxon>
        <taxon>Spermatophyta</taxon>
        <taxon>Magnoliopsida</taxon>
        <taxon>Liliopsida</taxon>
        <taxon>Acoraceae</taxon>
        <taxon>Acorus</taxon>
    </lineage>
</organism>
<sequence length="52" mass="6143">MGVPFFRDKLSFLWFFKIVGRPDDFIRAKKERYGEGVGMYKSHLFGEPSIIE</sequence>
<proteinExistence type="predicted"/>
<dbReference type="EMBL" id="JAUJYN010000009">
    <property type="protein sequence ID" value="KAK1263598.1"/>
    <property type="molecule type" value="Genomic_DNA"/>
</dbReference>
<name>A0AAV9AHJ5_ACOGR</name>
<dbReference type="Proteomes" id="UP001179952">
    <property type="component" value="Unassembled WGS sequence"/>
</dbReference>
<reference evidence="1" key="2">
    <citation type="submission" date="2023-06" db="EMBL/GenBank/DDBJ databases">
        <authorList>
            <person name="Ma L."/>
            <person name="Liu K.-W."/>
            <person name="Li Z."/>
            <person name="Hsiao Y.-Y."/>
            <person name="Qi Y."/>
            <person name="Fu T."/>
            <person name="Tang G."/>
            <person name="Zhang D."/>
            <person name="Sun W.-H."/>
            <person name="Liu D.-K."/>
            <person name="Li Y."/>
            <person name="Chen G.-Z."/>
            <person name="Liu X.-D."/>
            <person name="Liao X.-Y."/>
            <person name="Jiang Y.-T."/>
            <person name="Yu X."/>
            <person name="Hao Y."/>
            <person name="Huang J."/>
            <person name="Zhao X.-W."/>
            <person name="Ke S."/>
            <person name="Chen Y.-Y."/>
            <person name="Wu W.-L."/>
            <person name="Hsu J.-L."/>
            <person name="Lin Y.-F."/>
            <person name="Huang M.-D."/>
            <person name="Li C.-Y."/>
            <person name="Huang L."/>
            <person name="Wang Z.-W."/>
            <person name="Zhao X."/>
            <person name="Zhong W.-Y."/>
            <person name="Peng D.-H."/>
            <person name="Ahmad S."/>
            <person name="Lan S."/>
            <person name="Zhang J.-S."/>
            <person name="Tsai W.-C."/>
            <person name="Van De Peer Y."/>
            <person name="Liu Z.-J."/>
        </authorList>
    </citation>
    <scope>NUCLEOTIDE SEQUENCE</scope>
    <source>
        <strain evidence="1">SCP</strain>
        <tissue evidence="1">Leaves</tissue>
    </source>
</reference>
<reference evidence="1" key="1">
    <citation type="journal article" date="2023" name="Nat. Commun.">
        <title>Diploid and tetraploid genomes of Acorus and the evolution of monocots.</title>
        <authorList>
            <person name="Ma L."/>
            <person name="Liu K.W."/>
            <person name="Li Z."/>
            <person name="Hsiao Y.Y."/>
            <person name="Qi Y."/>
            <person name="Fu T."/>
            <person name="Tang G.D."/>
            <person name="Zhang D."/>
            <person name="Sun W.H."/>
            <person name="Liu D.K."/>
            <person name="Li Y."/>
            <person name="Chen G.Z."/>
            <person name="Liu X.D."/>
            <person name="Liao X.Y."/>
            <person name="Jiang Y.T."/>
            <person name="Yu X."/>
            <person name="Hao Y."/>
            <person name="Huang J."/>
            <person name="Zhao X.W."/>
            <person name="Ke S."/>
            <person name="Chen Y.Y."/>
            <person name="Wu W.L."/>
            <person name="Hsu J.L."/>
            <person name="Lin Y.F."/>
            <person name="Huang M.D."/>
            <person name="Li C.Y."/>
            <person name="Huang L."/>
            <person name="Wang Z.W."/>
            <person name="Zhao X."/>
            <person name="Zhong W.Y."/>
            <person name="Peng D.H."/>
            <person name="Ahmad S."/>
            <person name="Lan S."/>
            <person name="Zhang J.S."/>
            <person name="Tsai W.C."/>
            <person name="Van de Peer Y."/>
            <person name="Liu Z.J."/>
        </authorList>
    </citation>
    <scope>NUCLEOTIDE SEQUENCE</scope>
    <source>
        <strain evidence="1">SCP</strain>
    </source>
</reference>
<comment type="caution">
    <text evidence="1">The sequence shown here is derived from an EMBL/GenBank/DDBJ whole genome shotgun (WGS) entry which is preliminary data.</text>
</comment>
<accession>A0AAV9AHJ5</accession>